<dbReference type="Proteomes" id="UP000070250">
    <property type="component" value="Chromosome"/>
</dbReference>
<keyword evidence="4" id="KW-1185">Reference proteome</keyword>
<proteinExistence type="predicted"/>
<name>A0A127F827_STEDE</name>
<feature type="transmembrane region" description="Helical" evidence="1">
    <location>
        <begin position="124"/>
        <end position="147"/>
    </location>
</feature>
<dbReference type="InterPro" id="IPR026870">
    <property type="entry name" value="Zinc_ribbon_dom"/>
</dbReference>
<organism evidence="3 4">
    <name type="scientific">Steroidobacter denitrificans</name>
    <dbReference type="NCBI Taxonomy" id="465721"/>
    <lineage>
        <taxon>Bacteria</taxon>
        <taxon>Pseudomonadati</taxon>
        <taxon>Pseudomonadota</taxon>
        <taxon>Gammaproteobacteria</taxon>
        <taxon>Steroidobacterales</taxon>
        <taxon>Steroidobacteraceae</taxon>
        <taxon>Steroidobacter</taxon>
    </lineage>
</organism>
<dbReference type="Pfam" id="PF13240">
    <property type="entry name" value="Zn_Ribbon_1"/>
    <property type="match status" value="1"/>
</dbReference>
<dbReference type="STRING" id="465721.ACG33_01020"/>
<accession>A0A127F827</accession>
<keyword evidence="1" id="KW-0812">Transmembrane</keyword>
<keyword evidence="1" id="KW-0472">Membrane</keyword>
<dbReference type="AlphaFoldDB" id="A0A127F827"/>
<evidence type="ECO:0000259" key="2">
    <source>
        <dbReference type="Pfam" id="PF13240"/>
    </source>
</evidence>
<dbReference type="EMBL" id="CP011971">
    <property type="protein sequence ID" value="AMN45710.1"/>
    <property type="molecule type" value="Genomic_DNA"/>
</dbReference>
<reference evidence="3 4" key="1">
    <citation type="submission" date="2015-06" db="EMBL/GenBank/DDBJ databases">
        <title>A Comprehensive Approach to Explore the Metabolic and Phylogenetic Diversity of Bacterial Steroid Degradation in the Environment: Testosterone as an Example.</title>
        <authorList>
            <person name="Yang F.-C."/>
            <person name="Chen Y.-L."/>
            <person name="Yu C.-P."/>
            <person name="Tang S.-L."/>
            <person name="Wang P.-H."/>
            <person name="Ismail W."/>
            <person name="Wang C.-H."/>
            <person name="Yang C.-Y."/>
            <person name="Chiang Y.-R."/>
        </authorList>
    </citation>
    <scope>NUCLEOTIDE SEQUENCE [LARGE SCALE GENOMIC DNA]</scope>
    <source>
        <strain evidence="3 4">DSM 18526</strain>
    </source>
</reference>
<dbReference type="RefSeq" id="WP_066917967.1">
    <property type="nucleotide sequence ID" value="NZ_CP011971.1"/>
</dbReference>
<feature type="domain" description="Zinc-ribbon" evidence="2">
    <location>
        <begin position="2"/>
        <end position="23"/>
    </location>
</feature>
<gene>
    <name evidence="3" type="ORF">ACG33_01020</name>
</gene>
<dbReference type="InterPro" id="IPR038587">
    <property type="entry name" value="Ribosomal_eL40_sf"/>
</dbReference>
<dbReference type="Gene3D" id="4.10.1060.50">
    <property type="match status" value="1"/>
</dbReference>
<keyword evidence="1" id="KW-1133">Transmembrane helix</keyword>
<evidence type="ECO:0000313" key="4">
    <source>
        <dbReference type="Proteomes" id="UP000070250"/>
    </source>
</evidence>
<protein>
    <recommendedName>
        <fullName evidence="2">Zinc-ribbon domain-containing protein</fullName>
    </recommendedName>
</protein>
<evidence type="ECO:0000313" key="3">
    <source>
        <dbReference type="EMBL" id="AMN45710.1"/>
    </source>
</evidence>
<feature type="transmembrane region" description="Helical" evidence="1">
    <location>
        <begin position="89"/>
        <end position="112"/>
    </location>
</feature>
<dbReference type="OrthoDB" id="8546452at2"/>
<sequence>MFCPNCGAQNPDRAGRCSQCGTSFAGAALRAGAVQIAHSGIVKGFFVLWAAWFTMPFRTLRITGQQLREIGGGGLDVANDVPHLTWVRVAGGTLASIAIAIALAAGLIKGLAGLGNLRWDTSGALLGLIGWPLCGLLVAIVLDWLVMMGTELLGLSLGIARDIRKLTLRDTSPIPPVGDPS</sequence>
<evidence type="ECO:0000256" key="1">
    <source>
        <dbReference type="SAM" id="Phobius"/>
    </source>
</evidence>
<dbReference type="KEGG" id="sdf:ACG33_01020"/>